<keyword evidence="2" id="KW-1185">Reference proteome</keyword>
<proteinExistence type="predicted"/>
<accession>A0A5K7Z674</accession>
<dbReference type="KEGG" id="dwd:DSCW_39250"/>
<reference evidence="1 2" key="1">
    <citation type="submission" date="2019-11" db="EMBL/GenBank/DDBJ databases">
        <title>Comparative genomics of hydrocarbon-degrading Desulfosarcina strains.</title>
        <authorList>
            <person name="Watanabe M."/>
            <person name="Kojima H."/>
            <person name="Fukui M."/>
        </authorList>
    </citation>
    <scope>NUCLEOTIDE SEQUENCE [LARGE SCALE GENOMIC DNA]</scope>
    <source>
        <strain evidence="1 2">PP31</strain>
    </source>
</reference>
<dbReference type="AlphaFoldDB" id="A0A5K7Z674"/>
<name>A0A5K7Z674_9BACT</name>
<dbReference type="OrthoDB" id="5459827at2"/>
<dbReference type="Proteomes" id="UP000427769">
    <property type="component" value="Chromosome"/>
</dbReference>
<gene>
    <name evidence="1" type="ORF">DSCW_39250</name>
</gene>
<sequence length="137" mass="15966">MHPEFKIECRNSRGNLHIRLRGAFNGMCAWELLKILRQHDGTGRVFVNTAGIGPVAGEGVELFRMHMKRRRIPRDWLYFKGTKGFKIAPDGSRVLICKKGKQPMHVQDRFRRMKPTIKMVKNGNKVWPSIENERKPQ</sequence>
<dbReference type="RefSeq" id="WP_155305330.1">
    <property type="nucleotide sequence ID" value="NZ_AP021875.1"/>
</dbReference>
<evidence type="ECO:0000313" key="2">
    <source>
        <dbReference type="Proteomes" id="UP000427769"/>
    </source>
</evidence>
<organism evidence="1 2">
    <name type="scientific">Desulfosarcina widdelii</name>
    <dbReference type="NCBI Taxonomy" id="947919"/>
    <lineage>
        <taxon>Bacteria</taxon>
        <taxon>Pseudomonadati</taxon>
        <taxon>Thermodesulfobacteriota</taxon>
        <taxon>Desulfobacteria</taxon>
        <taxon>Desulfobacterales</taxon>
        <taxon>Desulfosarcinaceae</taxon>
        <taxon>Desulfosarcina</taxon>
    </lineage>
</organism>
<dbReference type="EMBL" id="AP021875">
    <property type="protein sequence ID" value="BBO76508.1"/>
    <property type="molecule type" value="Genomic_DNA"/>
</dbReference>
<protein>
    <submittedName>
        <fullName evidence="1">Uncharacterized protein</fullName>
    </submittedName>
</protein>
<evidence type="ECO:0000313" key="1">
    <source>
        <dbReference type="EMBL" id="BBO76508.1"/>
    </source>
</evidence>